<evidence type="ECO:0000313" key="2">
    <source>
        <dbReference type="EMBL" id="GAA1235710.1"/>
    </source>
</evidence>
<keyword evidence="1" id="KW-0472">Membrane</keyword>
<keyword evidence="3" id="KW-1185">Reference proteome</keyword>
<accession>A0ABP4GRP9</accession>
<protein>
    <submittedName>
        <fullName evidence="2">Uncharacterized protein</fullName>
    </submittedName>
</protein>
<feature type="transmembrane region" description="Helical" evidence="1">
    <location>
        <begin position="45"/>
        <end position="64"/>
    </location>
</feature>
<evidence type="ECO:0000313" key="3">
    <source>
        <dbReference type="Proteomes" id="UP001500653"/>
    </source>
</evidence>
<evidence type="ECO:0000256" key="1">
    <source>
        <dbReference type="SAM" id="Phobius"/>
    </source>
</evidence>
<keyword evidence="1" id="KW-1133">Transmembrane helix</keyword>
<reference evidence="3" key="1">
    <citation type="journal article" date="2019" name="Int. J. Syst. Evol. Microbiol.">
        <title>The Global Catalogue of Microorganisms (GCM) 10K type strain sequencing project: providing services to taxonomists for standard genome sequencing and annotation.</title>
        <authorList>
            <consortium name="The Broad Institute Genomics Platform"/>
            <consortium name="The Broad Institute Genome Sequencing Center for Infectious Disease"/>
            <person name="Wu L."/>
            <person name="Ma J."/>
        </authorList>
    </citation>
    <scope>NUCLEOTIDE SEQUENCE [LARGE SCALE GENOMIC DNA]</scope>
    <source>
        <strain evidence="3">JCM 13023</strain>
    </source>
</reference>
<proteinExistence type="predicted"/>
<comment type="caution">
    <text evidence="2">The sequence shown here is derived from an EMBL/GenBank/DDBJ whole genome shotgun (WGS) entry which is preliminary data.</text>
</comment>
<organism evidence="2 3">
    <name type="scientific">Prauserella halophila</name>
    <dbReference type="NCBI Taxonomy" id="185641"/>
    <lineage>
        <taxon>Bacteria</taxon>
        <taxon>Bacillati</taxon>
        <taxon>Actinomycetota</taxon>
        <taxon>Actinomycetes</taxon>
        <taxon>Pseudonocardiales</taxon>
        <taxon>Pseudonocardiaceae</taxon>
        <taxon>Prauserella</taxon>
    </lineage>
</organism>
<gene>
    <name evidence="2" type="ORF">GCM10009676_19640</name>
</gene>
<sequence>MNYVHEVWNYDSPQAFSEIWVWVGGAITVGGVVVGGMLTGGTSWVAGGVATAGGIGAGAAGTWGF</sequence>
<feature type="transmembrane region" description="Helical" evidence="1">
    <location>
        <begin position="20"/>
        <end position="38"/>
    </location>
</feature>
<dbReference type="EMBL" id="BAAALN010000005">
    <property type="protein sequence ID" value="GAA1235710.1"/>
    <property type="molecule type" value="Genomic_DNA"/>
</dbReference>
<name>A0ABP4GRP9_9PSEU</name>
<dbReference type="Proteomes" id="UP001500653">
    <property type="component" value="Unassembled WGS sequence"/>
</dbReference>
<keyword evidence="1" id="KW-0812">Transmembrane</keyword>